<gene>
    <name evidence="1" type="ORF">PsorP6_001066</name>
</gene>
<proteinExistence type="predicted"/>
<comment type="caution">
    <text evidence="1">The sequence shown here is derived from an EMBL/GenBank/DDBJ whole genome shotgun (WGS) entry which is preliminary data.</text>
</comment>
<protein>
    <submittedName>
        <fullName evidence="1">Uncharacterized protein</fullName>
    </submittedName>
</protein>
<reference evidence="1 2" key="1">
    <citation type="journal article" date="2022" name="bioRxiv">
        <title>The genome of the oomycete Peronosclerospora sorghi, a cosmopolitan pathogen of maize and sorghum, is inflated with dispersed pseudogenes.</title>
        <authorList>
            <person name="Fletcher K."/>
            <person name="Martin F."/>
            <person name="Isakeit T."/>
            <person name="Cavanaugh K."/>
            <person name="Magill C."/>
            <person name="Michelmore R."/>
        </authorList>
    </citation>
    <scope>NUCLEOTIDE SEQUENCE [LARGE SCALE GENOMIC DNA]</scope>
    <source>
        <strain evidence="1">P6</strain>
    </source>
</reference>
<dbReference type="EMBL" id="CM047580">
    <property type="protein sequence ID" value="KAI9921846.1"/>
    <property type="molecule type" value="Genomic_DNA"/>
</dbReference>
<sequence>MDGQVEKGSFVTCMEFSLDYILSSRMCVLFLPNVVEYDVPETHSVKNYVQMLIYEEGSQEIKTG</sequence>
<keyword evidence="2" id="KW-1185">Reference proteome</keyword>
<dbReference type="Proteomes" id="UP001163321">
    <property type="component" value="Chromosome 1"/>
</dbReference>
<evidence type="ECO:0000313" key="2">
    <source>
        <dbReference type="Proteomes" id="UP001163321"/>
    </source>
</evidence>
<organism evidence="1 2">
    <name type="scientific">Peronosclerospora sorghi</name>
    <dbReference type="NCBI Taxonomy" id="230839"/>
    <lineage>
        <taxon>Eukaryota</taxon>
        <taxon>Sar</taxon>
        <taxon>Stramenopiles</taxon>
        <taxon>Oomycota</taxon>
        <taxon>Peronosporomycetes</taxon>
        <taxon>Peronosporales</taxon>
        <taxon>Peronosporaceae</taxon>
        <taxon>Peronosclerospora</taxon>
    </lineage>
</organism>
<name>A0ACC0WVY4_9STRA</name>
<accession>A0ACC0WVY4</accession>
<evidence type="ECO:0000313" key="1">
    <source>
        <dbReference type="EMBL" id="KAI9921846.1"/>
    </source>
</evidence>